<reference evidence="2 3" key="1">
    <citation type="submission" date="2018-11" db="EMBL/GenBank/DDBJ databases">
        <title>Mesobaculum littorinae gen. nov., sp. nov., isolated from Littorina scabra that represents a novel genus of the order Rhodobacteraceae.</title>
        <authorList>
            <person name="Li F."/>
        </authorList>
    </citation>
    <scope>NUCLEOTIDE SEQUENCE [LARGE SCALE GENOMIC DNA]</scope>
    <source>
        <strain evidence="2 3">M0103</strain>
    </source>
</reference>
<sequence>MPKFPFAACVAAALTASALAPPALAESKKCGPRDKVLARLAEKFGETRQSIGLGTKNRVVEVFASDDSGSWTIIVTAPTGTTCLLASGKSFERLEEALPPAGNPA</sequence>
<evidence type="ECO:0000256" key="1">
    <source>
        <dbReference type="SAM" id="SignalP"/>
    </source>
</evidence>
<feature type="signal peptide" evidence="1">
    <location>
        <begin position="1"/>
        <end position="25"/>
    </location>
</feature>
<dbReference type="EMBL" id="RQXX01000009">
    <property type="protein sequence ID" value="RVV96635.1"/>
    <property type="molecule type" value="Genomic_DNA"/>
</dbReference>
<gene>
    <name evidence="2" type="ORF">EKE94_17285</name>
</gene>
<keyword evidence="3" id="KW-1185">Reference proteome</keyword>
<keyword evidence="1" id="KW-0732">Signal</keyword>
<accession>A0A438AD91</accession>
<dbReference type="AlphaFoldDB" id="A0A438AD91"/>
<organism evidence="2 3">
    <name type="scientific">Mesobaculum littorinae</name>
    <dbReference type="NCBI Taxonomy" id="2486419"/>
    <lineage>
        <taxon>Bacteria</taxon>
        <taxon>Pseudomonadati</taxon>
        <taxon>Pseudomonadota</taxon>
        <taxon>Alphaproteobacteria</taxon>
        <taxon>Rhodobacterales</taxon>
        <taxon>Roseobacteraceae</taxon>
        <taxon>Mesobaculum</taxon>
    </lineage>
</organism>
<dbReference type="OrthoDB" id="9810895at2"/>
<evidence type="ECO:0000313" key="2">
    <source>
        <dbReference type="EMBL" id="RVV96635.1"/>
    </source>
</evidence>
<dbReference type="RefSeq" id="WP_127907892.1">
    <property type="nucleotide sequence ID" value="NZ_RQXX01000009.1"/>
</dbReference>
<evidence type="ECO:0000313" key="3">
    <source>
        <dbReference type="Proteomes" id="UP000285908"/>
    </source>
</evidence>
<proteinExistence type="predicted"/>
<dbReference type="Proteomes" id="UP000285908">
    <property type="component" value="Unassembled WGS sequence"/>
</dbReference>
<name>A0A438AD91_9RHOB</name>
<feature type="chain" id="PRO_5019184581" evidence="1">
    <location>
        <begin position="26"/>
        <end position="105"/>
    </location>
</feature>
<comment type="caution">
    <text evidence="2">The sequence shown here is derived from an EMBL/GenBank/DDBJ whole genome shotgun (WGS) entry which is preliminary data.</text>
</comment>
<protein>
    <submittedName>
        <fullName evidence="2">Uncharacterized protein</fullName>
    </submittedName>
</protein>